<dbReference type="EMBL" id="UFMQ01000031">
    <property type="protein sequence ID" value="SST31632.1"/>
    <property type="molecule type" value="Genomic_DNA"/>
</dbReference>
<reference evidence="1 2" key="1">
    <citation type="submission" date="2018-07" db="EMBL/GenBank/DDBJ databases">
        <authorList>
            <consortium name="Pathogen Informatics"/>
        </authorList>
    </citation>
    <scope>NUCLEOTIDE SEQUENCE [LARGE SCALE GENOMIC DNA]</scope>
    <source>
        <strain evidence="1 2">4300STDY7045823</strain>
    </source>
</reference>
<evidence type="ECO:0000313" key="2">
    <source>
        <dbReference type="Proteomes" id="UP000252694"/>
    </source>
</evidence>
<gene>
    <name evidence="1" type="ORF">SAMEA104305318_03768</name>
</gene>
<organism evidence="1 2">
    <name type="scientific">Acinetobacter baumannii</name>
    <dbReference type="NCBI Taxonomy" id="470"/>
    <lineage>
        <taxon>Bacteria</taxon>
        <taxon>Pseudomonadati</taxon>
        <taxon>Pseudomonadota</taxon>
        <taxon>Gammaproteobacteria</taxon>
        <taxon>Moraxellales</taxon>
        <taxon>Moraxellaceae</taxon>
        <taxon>Acinetobacter</taxon>
        <taxon>Acinetobacter calcoaceticus/baumannii complex</taxon>
    </lineage>
</organism>
<sequence length="274" mass="31985">MYKYLMMNLAINETSALPIGIRICDFNIGLYGSKKISEVPALMALVNYTLFKYSSYESEELEDIKTLLEEHDFKTRYDSWEISGDSFYVLGFKEITKDEFELLQKLDLLTVVDEYNYHHKLLSNHGEHKFDEYFKNFNESKEQEILKQFKDIAFNLKSDAPLNSTFAHDVIELLTTYKFGTALEPIDSTHSDTRNRFYFSHTLEGDFASGAIQVIISNYKETGVKNPYSVIEPLNLEIMLEDEQCFDDEYANLVVECEYVFNLIKTDLYTNTFE</sequence>
<accession>A0A335GA12</accession>
<evidence type="ECO:0000313" key="1">
    <source>
        <dbReference type="EMBL" id="SST31632.1"/>
    </source>
</evidence>
<proteinExistence type="predicted"/>
<dbReference type="RefSeq" id="WP_044100165.1">
    <property type="nucleotide sequence ID" value="NZ_JAWXYJ010000076.1"/>
</dbReference>
<dbReference type="Proteomes" id="UP000252694">
    <property type="component" value="Unassembled WGS sequence"/>
</dbReference>
<name>A0A335GA12_ACIBA</name>
<dbReference type="AlphaFoldDB" id="A0A335GA12"/>
<protein>
    <submittedName>
        <fullName evidence="1">Uncharacterized protein</fullName>
    </submittedName>
</protein>